<accession>A0A076MSM3</accession>
<evidence type="ECO:0000256" key="1">
    <source>
        <dbReference type="ARBA" id="ARBA00001974"/>
    </source>
</evidence>
<sequence>MPEPVFEADVAVVSRRVESDGVVSLELGGADLPAWDPGAHIDVVLPNGLVRQYSLCGEDGRWRIAVLREPDSRGGSAWIHDHAHPGTTLRIRGPRNNFPLLPAPRYLFVAGGVGITPILPMVAAAEAAGADWTLHYGGRSRTSMAFVKDLESYGERVVVTPEDEAGMLDLDAILAPPRESTVVYCCGPAGLIDAVETRCQAWPPGSLHVERFTVVEHGGEAHEFEVELRASGMTVTVPAELSILEAAENAGVRVISSCTEGICGSCETTVLDGEIDHRDSVLDDDERDAGDVMMICVSRSKGARLVLDL</sequence>
<keyword evidence="2" id="KW-0285">Flavoprotein</keyword>
<dbReference type="InterPro" id="IPR050415">
    <property type="entry name" value="MRET"/>
</dbReference>
<evidence type="ECO:0000256" key="6">
    <source>
        <dbReference type="ARBA" id="ARBA00023004"/>
    </source>
</evidence>
<reference evidence="10 11" key="1">
    <citation type="submission" date="2014-07" db="EMBL/GenBank/DDBJ databases">
        <title>Whole Genome Sequence of the Amycolatopsis methanolica 239.</title>
        <authorList>
            <person name="Tang B."/>
        </authorList>
    </citation>
    <scope>NUCLEOTIDE SEQUENCE [LARGE SCALE GENOMIC DNA]</scope>
    <source>
        <strain evidence="10 11">239</strain>
    </source>
</reference>
<dbReference type="Gene3D" id="2.40.30.10">
    <property type="entry name" value="Translation factors"/>
    <property type="match status" value="1"/>
</dbReference>
<comment type="cofactor">
    <cofactor evidence="1">
        <name>FAD</name>
        <dbReference type="ChEBI" id="CHEBI:57692"/>
    </cofactor>
</comment>
<dbReference type="InterPro" id="IPR039261">
    <property type="entry name" value="FNR_nucleotide-bd"/>
</dbReference>
<dbReference type="OrthoDB" id="3807506at2"/>
<dbReference type="STRING" id="1068978.AMETH_3816"/>
<evidence type="ECO:0000256" key="4">
    <source>
        <dbReference type="ARBA" id="ARBA00022723"/>
    </source>
</evidence>
<dbReference type="SUPFAM" id="SSF52343">
    <property type="entry name" value="Ferredoxin reductase-like, C-terminal NADP-linked domain"/>
    <property type="match status" value="1"/>
</dbReference>
<dbReference type="PANTHER" id="PTHR47354">
    <property type="entry name" value="NADH OXIDOREDUCTASE HCR"/>
    <property type="match status" value="1"/>
</dbReference>
<keyword evidence="4" id="KW-0479">Metal-binding</keyword>
<dbReference type="InterPro" id="IPR036010">
    <property type="entry name" value="2Fe-2S_ferredoxin-like_sf"/>
</dbReference>
<dbReference type="PATRIC" id="fig|1068978.7.peg.4080"/>
<dbReference type="CDD" id="cd00207">
    <property type="entry name" value="fer2"/>
    <property type="match status" value="1"/>
</dbReference>
<dbReference type="RefSeq" id="WP_017982739.1">
    <property type="nucleotide sequence ID" value="NZ_AQUL01000001.1"/>
</dbReference>
<dbReference type="EMBL" id="CP009110">
    <property type="protein sequence ID" value="AIJ23908.1"/>
    <property type="molecule type" value="Genomic_DNA"/>
</dbReference>
<dbReference type="eggNOG" id="COG1018">
    <property type="taxonomic scope" value="Bacteria"/>
</dbReference>
<keyword evidence="3" id="KW-0001">2Fe-2S</keyword>
<evidence type="ECO:0000256" key="2">
    <source>
        <dbReference type="ARBA" id="ARBA00022630"/>
    </source>
</evidence>
<keyword evidence="7" id="KW-0411">Iron-sulfur</keyword>
<dbReference type="AlphaFoldDB" id="A0A076MSM3"/>
<protein>
    <submittedName>
        <fullName evidence="10">Iron-sulfur oxidoreductase subunit beta</fullName>
    </submittedName>
</protein>
<dbReference type="GO" id="GO:0016491">
    <property type="term" value="F:oxidoreductase activity"/>
    <property type="evidence" value="ECO:0007669"/>
    <property type="project" value="UniProtKB-KW"/>
</dbReference>
<evidence type="ECO:0000259" key="8">
    <source>
        <dbReference type="PROSITE" id="PS51085"/>
    </source>
</evidence>
<dbReference type="HOGENOM" id="CLU_003827_17_0_11"/>
<dbReference type="PROSITE" id="PS51384">
    <property type="entry name" value="FAD_FR"/>
    <property type="match status" value="1"/>
</dbReference>
<dbReference type="PANTHER" id="PTHR47354:SF1">
    <property type="entry name" value="CARNITINE MONOOXYGENASE REDUCTASE SUBUNIT"/>
    <property type="match status" value="1"/>
</dbReference>
<dbReference type="Gene3D" id="3.10.20.30">
    <property type="match status" value="1"/>
</dbReference>
<dbReference type="PRINTS" id="PR00409">
    <property type="entry name" value="PHDIOXRDTASE"/>
</dbReference>
<dbReference type="Pfam" id="PF00111">
    <property type="entry name" value="Fer2"/>
    <property type="match status" value="1"/>
</dbReference>
<feature type="domain" description="2Fe-2S ferredoxin-type" evidence="8">
    <location>
        <begin position="224"/>
        <end position="309"/>
    </location>
</feature>
<dbReference type="SUPFAM" id="SSF63380">
    <property type="entry name" value="Riboflavin synthase domain-like"/>
    <property type="match status" value="1"/>
</dbReference>
<dbReference type="Pfam" id="PF00175">
    <property type="entry name" value="NAD_binding_1"/>
    <property type="match status" value="1"/>
</dbReference>
<dbReference type="SUPFAM" id="SSF54292">
    <property type="entry name" value="2Fe-2S ferredoxin-like"/>
    <property type="match status" value="1"/>
</dbReference>
<dbReference type="InterPro" id="IPR012675">
    <property type="entry name" value="Beta-grasp_dom_sf"/>
</dbReference>
<feature type="domain" description="FAD-binding FR-type" evidence="9">
    <location>
        <begin position="5"/>
        <end position="101"/>
    </location>
</feature>
<name>A0A076MSM3_AMYME</name>
<dbReference type="PROSITE" id="PS00197">
    <property type="entry name" value="2FE2S_FER_1"/>
    <property type="match status" value="1"/>
</dbReference>
<dbReference type="Gene3D" id="3.40.50.80">
    <property type="entry name" value="Nucleotide-binding domain of ferredoxin-NADP reductase (FNR) module"/>
    <property type="match status" value="1"/>
</dbReference>
<dbReference type="GO" id="GO:0046872">
    <property type="term" value="F:metal ion binding"/>
    <property type="evidence" value="ECO:0007669"/>
    <property type="project" value="UniProtKB-KW"/>
</dbReference>
<dbReference type="GO" id="GO:0051537">
    <property type="term" value="F:2 iron, 2 sulfur cluster binding"/>
    <property type="evidence" value="ECO:0007669"/>
    <property type="project" value="UniProtKB-KW"/>
</dbReference>
<evidence type="ECO:0000259" key="9">
    <source>
        <dbReference type="PROSITE" id="PS51384"/>
    </source>
</evidence>
<dbReference type="Proteomes" id="UP000062973">
    <property type="component" value="Chromosome"/>
</dbReference>
<dbReference type="CDD" id="cd06185">
    <property type="entry name" value="PDR_like"/>
    <property type="match status" value="1"/>
</dbReference>
<dbReference type="InterPro" id="IPR006058">
    <property type="entry name" value="2Fe2S_fd_BS"/>
</dbReference>
<keyword evidence="5" id="KW-0560">Oxidoreductase</keyword>
<gene>
    <name evidence="10" type="ORF">AMETH_3816</name>
</gene>
<dbReference type="InterPro" id="IPR001433">
    <property type="entry name" value="OxRdtase_FAD/NAD-bd"/>
</dbReference>
<dbReference type="PROSITE" id="PS51085">
    <property type="entry name" value="2FE2S_FER_2"/>
    <property type="match status" value="1"/>
</dbReference>
<dbReference type="KEGG" id="amq:AMETH_3816"/>
<evidence type="ECO:0000313" key="11">
    <source>
        <dbReference type="Proteomes" id="UP000062973"/>
    </source>
</evidence>
<evidence type="ECO:0000313" key="10">
    <source>
        <dbReference type="EMBL" id="AIJ23908.1"/>
    </source>
</evidence>
<evidence type="ECO:0000256" key="3">
    <source>
        <dbReference type="ARBA" id="ARBA00022714"/>
    </source>
</evidence>
<dbReference type="InterPro" id="IPR017927">
    <property type="entry name" value="FAD-bd_FR_type"/>
</dbReference>
<proteinExistence type="predicted"/>
<dbReference type="InterPro" id="IPR017938">
    <property type="entry name" value="Riboflavin_synthase-like_b-brl"/>
</dbReference>
<dbReference type="InterPro" id="IPR001041">
    <property type="entry name" value="2Fe-2S_ferredoxin-type"/>
</dbReference>
<keyword evidence="6" id="KW-0408">Iron</keyword>
<keyword evidence="11" id="KW-1185">Reference proteome</keyword>
<evidence type="ECO:0000256" key="7">
    <source>
        <dbReference type="ARBA" id="ARBA00023014"/>
    </source>
</evidence>
<evidence type="ECO:0000256" key="5">
    <source>
        <dbReference type="ARBA" id="ARBA00023002"/>
    </source>
</evidence>
<organism evidence="10 11">
    <name type="scientific">Amycolatopsis methanolica 239</name>
    <dbReference type="NCBI Taxonomy" id="1068978"/>
    <lineage>
        <taxon>Bacteria</taxon>
        <taxon>Bacillati</taxon>
        <taxon>Actinomycetota</taxon>
        <taxon>Actinomycetes</taxon>
        <taxon>Pseudonocardiales</taxon>
        <taxon>Pseudonocardiaceae</taxon>
        <taxon>Amycolatopsis</taxon>
        <taxon>Amycolatopsis methanolica group</taxon>
    </lineage>
</organism>